<dbReference type="WBParaSite" id="NBR_0000228701-mRNA-1">
    <property type="protein sequence ID" value="NBR_0000228701-mRNA-1"/>
    <property type="gene ID" value="NBR_0000228701"/>
</dbReference>
<reference evidence="4" key="1">
    <citation type="submission" date="2017-02" db="UniProtKB">
        <authorList>
            <consortium name="WormBaseParasite"/>
        </authorList>
    </citation>
    <scope>IDENTIFICATION</scope>
</reference>
<keyword evidence="3" id="KW-1185">Reference proteome</keyword>
<dbReference type="InterPro" id="IPR012340">
    <property type="entry name" value="NA-bd_OB-fold"/>
</dbReference>
<evidence type="ECO:0000259" key="1">
    <source>
        <dbReference type="Pfam" id="PF08292"/>
    </source>
</evidence>
<gene>
    <name evidence="2" type="ORF">NBR_LOCUS2288</name>
</gene>
<protein>
    <submittedName>
        <fullName evidence="4">DNA-directed RNA polymerase III subunit RPC8 (inferred by orthology to a human protein)</fullName>
    </submittedName>
</protein>
<dbReference type="STRING" id="27835.A0A0N4XID5"/>
<evidence type="ECO:0000313" key="3">
    <source>
        <dbReference type="Proteomes" id="UP000271162"/>
    </source>
</evidence>
<dbReference type="AlphaFoldDB" id="A0A0N4XID5"/>
<proteinExistence type="predicted"/>
<name>A0A0N4XID5_NIPBR</name>
<organism evidence="4">
    <name type="scientific">Nippostrongylus brasiliensis</name>
    <name type="common">Rat hookworm</name>
    <dbReference type="NCBI Taxonomy" id="27835"/>
    <lineage>
        <taxon>Eukaryota</taxon>
        <taxon>Metazoa</taxon>
        <taxon>Ecdysozoa</taxon>
        <taxon>Nematoda</taxon>
        <taxon>Chromadorea</taxon>
        <taxon>Rhabditida</taxon>
        <taxon>Rhabditina</taxon>
        <taxon>Rhabditomorpha</taxon>
        <taxon>Strongyloidea</taxon>
        <taxon>Heligmosomidae</taxon>
        <taxon>Nippostrongylus</taxon>
    </lineage>
</organism>
<reference evidence="2 3" key="2">
    <citation type="submission" date="2018-11" db="EMBL/GenBank/DDBJ databases">
        <authorList>
            <consortium name="Pathogen Informatics"/>
        </authorList>
    </citation>
    <scope>NUCLEOTIDE SEQUENCE [LARGE SCALE GENOMIC DNA]</scope>
</reference>
<dbReference type="Pfam" id="PF08292">
    <property type="entry name" value="RNA_pol_Rbc25"/>
    <property type="match status" value="1"/>
</dbReference>
<feature type="domain" description="RNA polymerase III subunit Rpc25" evidence="1">
    <location>
        <begin position="1"/>
        <end position="51"/>
    </location>
</feature>
<dbReference type="EMBL" id="UYSL01002489">
    <property type="protein sequence ID" value="VDL65877.1"/>
    <property type="molecule type" value="Genomic_DNA"/>
</dbReference>
<dbReference type="Gene3D" id="2.40.50.140">
    <property type="entry name" value="Nucleic acid-binding proteins"/>
    <property type="match status" value="1"/>
</dbReference>
<sequence length="69" mass="7619">MDPGKVVRFRVVENVFKDVKPSLATDELPKEKSYEIIGTMAETGLGCIAWWSPAGEEAGDEGEEDMDDE</sequence>
<evidence type="ECO:0000313" key="2">
    <source>
        <dbReference type="EMBL" id="VDL65877.1"/>
    </source>
</evidence>
<dbReference type="InterPro" id="IPR013238">
    <property type="entry name" value="RNA_pol_III_Rbc25"/>
</dbReference>
<evidence type="ECO:0000313" key="4">
    <source>
        <dbReference type="WBParaSite" id="NBR_0000228701-mRNA-1"/>
    </source>
</evidence>
<dbReference type="OMA" id="FCLSEME"/>
<accession>A0A0N4XID5</accession>
<dbReference type="Proteomes" id="UP000271162">
    <property type="component" value="Unassembled WGS sequence"/>
</dbReference>